<evidence type="ECO:0000313" key="8">
    <source>
        <dbReference type="Proteomes" id="UP000027931"/>
    </source>
</evidence>
<dbReference type="STRING" id="1157490.EL26_04405"/>
<evidence type="ECO:0000256" key="4">
    <source>
        <dbReference type="PIRNR" id="PIRNR000446"/>
    </source>
</evidence>
<reference evidence="7 8" key="1">
    <citation type="journal article" date="2013" name="Int. J. Syst. Evol. Microbiol.">
        <title>Tumebacillus flagellatus sp. nov., an alpha-amylase/pullulanase-producing bacterium isolated from cassava wastewater.</title>
        <authorList>
            <person name="Wang Q."/>
            <person name="Xie N."/>
            <person name="Qin Y."/>
            <person name="Shen N."/>
            <person name="Zhu J."/>
            <person name="Mi H."/>
            <person name="Huang R."/>
        </authorList>
    </citation>
    <scope>NUCLEOTIDE SEQUENCE [LARGE SCALE GENOMIC DNA]</scope>
    <source>
        <strain evidence="7 8">GST4</strain>
    </source>
</reference>
<evidence type="ECO:0000256" key="1">
    <source>
        <dbReference type="ARBA" id="ARBA00022679"/>
    </source>
</evidence>
<dbReference type="InterPro" id="IPR001227">
    <property type="entry name" value="Ac_transferase_dom_sf"/>
</dbReference>
<comment type="caution">
    <text evidence="7">The sequence shown here is derived from an EMBL/GenBank/DDBJ whole genome shotgun (WGS) entry which is preliminary data.</text>
</comment>
<feature type="domain" description="Malonyl-CoA:ACP transacylase (MAT)" evidence="6">
    <location>
        <begin position="6"/>
        <end position="303"/>
    </location>
</feature>
<dbReference type="PIRSF" id="PIRSF000446">
    <property type="entry name" value="Mct"/>
    <property type="match status" value="1"/>
</dbReference>
<gene>
    <name evidence="7" type="ORF">EL26_04405</name>
</gene>
<proteinExistence type="inferred from homology"/>
<evidence type="ECO:0000259" key="6">
    <source>
        <dbReference type="SMART" id="SM00827"/>
    </source>
</evidence>
<dbReference type="EC" id="2.3.1.39" evidence="4"/>
<dbReference type="Gene3D" id="3.30.70.250">
    <property type="entry name" value="Malonyl-CoA ACP transacylase, ACP-binding"/>
    <property type="match status" value="1"/>
</dbReference>
<dbReference type="InterPro" id="IPR014043">
    <property type="entry name" value="Acyl_transferase_dom"/>
</dbReference>
<dbReference type="Pfam" id="PF00698">
    <property type="entry name" value="Acyl_transf_1"/>
    <property type="match status" value="1"/>
</dbReference>
<evidence type="ECO:0000256" key="3">
    <source>
        <dbReference type="ARBA" id="ARBA00048462"/>
    </source>
</evidence>
<dbReference type="SMART" id="SM00827">
    <property type="entry name" value="PKS_AT"/>
    <property type="match status" value="1"/>
</dbReference>
<organism evidence="7 8">
    <name type="scientific">Tumebacillus flagellatus</name>
    <dbReference type="NCBI Taxonomy" id="1157490"/>
    <lineage>
        <taxon>Bacteria</taxon>
        <taxon>Bacillati</taxon>
        <taxon>Bacillota</taxon>
        <taxon>Bacilli</taxon>
        <taxon>Bacillales</taxon>
        <taxon>Alicyclobacillaceae</taxon>
        <taxon>Tumebacillus</taxon>
    </lineage>
</organism>
<dbReference type="SUPFAM" id="SSF52151">
    <property type="entry name" value="FabD/lysophospholipase-like"/>
    <property type="match status" value="1"/>
</dbReference>
<dbReference type="PANTHER" id="PTHR42681:SF1">
    <property type="entry name" value="MALONYL-COA-ACYL CARRIER PROTEIN TRANSACYLASE, MITOCHONDRIAL"/>
    <property type="match status" value="1"/>
</dbReference>
<dbReference type="InterPro" id="IPR004410">
    <property type="entry name" value="Malonyl_CoA-ACP_transAc_FabD"/>
</dbReference>
<dbReference type="Gene3D" id="3.40.366.10">
    <property type="entry name" value="Malonyl-Coenzyme A Acyl Carrier Protein, domain 2"/>
    <property type="match status" value="1"/>
</dbReference>
<evidence type="ECO:0000256" key="5">
    <source>
        <dbReference type="PIRSR" id="PIRSR000446-1"/>
    </source>
</evidence>
<dbReference type="NCBIfam" id="TIGR00128">
    <property type="entry name" value="fabD"/>
    <property type="match status" value="1"/>
</dbReference>
<dbReference type="GO" id="GO:0005829">
    <property type="term" value="C:cytosol"/>
    <property type="evidence" value="ECO:0007669"/>
    <property type="project" value="TreeGrafter"/>
</dbReference>
<keyword evidence="2 4" id="KW-0012">Acyltransferase</keyword>
<dbReference type="InterPro" id="IPR024925">
    <property type="entry name" value="Malonyl_CoA-ACP_transAc"/>
</dbReference>
<dbReference type="AlphaFoldDB" id="A0A074LTG3"/>
<comment type="similarity">
    <text evidence="4">Belongs to the fabD family.</text>
</comment>
<dbReference type="SUPFAM" id="SSF55048">
    <property type="entry name" value="Probable ACP-binding domain of malonyl-CoA ACP transacylase"/>
    <property type="match status" value="1"/>
</dbReference>
<dbReference type="InterPro" id="IPR016036">
    <property type="entry name" value="Malonyl_transacylase_ACP-bd"/>
</dbReference>
<dbReference type="PANTHER" id="PTHR42681">
    <property type="entry name" value="MALONYL-COA-ACYL CARRIER PROTEIN TRANSACYLASE, MITOCHONDRIAL"/>
    <property type="match status" value="1"/>
</dbReference>
<accession>A0A074LTG3</accession>
<evidence type="ECO:0000313" key="7">
    <source>
        <dbReference type="EMBL" id="KEO84354.1"/>
    </source>
</evidence>
<keyword evidence="8" id="KW-1185">Reference proteome</keyword>
<evidence type="ECO:0000256" key="2">
    <source>
        <dbReference type="ARBA" id="ARBA00023315"/>
    </source>
</evidence>
<keyword evidence="1 4" id="KW-0808">Transferase</keyword>
<dbReference type="InterPro" id="IPR016035">
    <property type="entry name" value="Acyl_Trfase/lysoPLipase"/>
</dbReference>
<sequence length="326" mass="34852">MRYAVLFPGQGSQYVGMGQEIAARSPKAHRMFEAAEMISGLPIRTLCAEGPEALLQETANTQPCLLVSSLACYEALLEKAPVRPAFALGHSAGEFAALVAAGALSFPDAVRLIQKRGELMGNMEDGGMAALKNVSLQTASEICEQAVVPGGALVTANVNSPNQIVISGDSDSIEEAVMHCLERDIEVVPLSVSGAFHSPLMQPAADEFAKTLSRATFEHAQIPVVSNVTAEPTVDKRLWPELLAKQMVSPVLFEPSIRALAEQGVTLFLEVGPKQVLSRLIRRILPDAETLHVEDDASLQAAVSRLQELADGTPTREENSDAVSFR</sequence>
<dbReference type="Proteomes" id="UP000027931">
    <property type="component" value="Unassembled WGS sequence"/>
</dbReference>
<dbReference type="InterPro" id="IPR050858">
    <property type="entry name" value="Mal-CoA-ACP_Trans/PKS_FabD"/>
</dbReference>
<dbReference type="eggNOG" id="COG0331">
    <property type="taxonomic scope" value="Bacteria"/>
</dbReference>
<name>A0A074LTG3_9BACL</name>
<dbReference type="GO" id="GO:0006633">
    <property type="term" value="P:fatty acid biosynthetic process"/>
    <property type="evidence" value="ECO:0007669"/>
    <property type="project" value="TreeGrafter"/>
</dbReference>
<feature type="active site" evidence="5">
    <location>
        <position position="91"/>
    </location>
</feature>
<feature type="active site" evidence="5">
    <location>
        <position position="197"/>
    </location>
</feature>
<dbReference type="GO" id="GO:0004314">
    <property type="term" value="F:[acyl-carrier-protein] S-malonyltransferase activity"/>
    <property type="evidence" value="ECO:0007669"/>
    <property type="project" value="UniProtKB-EC"/>
</dbReference>
<protein>
    <recommendedName>
        <fullName evidence="4">Malonyl CoA-acyl carrier protein transacylase</fullName>
        <ecNumber evidence="4">2.3.1.39</ecNumber>
    </recommendedName>
</protein>
<dbReference type="EMBL" id="JMIR01000004">
    <property type="protein sequence ID" value="KEO84354.1"/>
    <property type="molecule type" value="Genomic_DNA"/>
</dbReference>
<comment type="catalytic activity">
    <reaction evidence="3 4">
        <text>holo-[ACP] + malonyl-CoA = malonyl-[ACP] + CoA</text>
        <dbReference type="Rhea" id="RHEA:41792"/>
        <dbReference type="Rhea" id="RHEA-COMP:9623"/>
        <dbReference type="Rhea" id="RHEA-COMP:9685"/>
        <dbReference type="ChEBI" id="CHEBI:57287"/>
        <dbReference type="ChEBI" id="CHEBI:57384"/>
        <dbReference type="ChEBI" id="CHEBI:64479"/>
        <dbReference type="ChEBI" id="CHEBI:78449"/>
        <dbReference type="EC" id="2.3.1.39"/>
    </reaction>
</comment>